<dbReference type="EMBL" id="LJUJ01000002">
    <property type="protein sequence ID" value="KPK64535.1"/>
    <property type="molecule type" value="Genomic_DNA"/>
</dbReference>
<proteinExistence type="predicted"/>
<reference evidence="1 2" key="1">
    <citation type="journal article" date="2015" name="Microbiome">
        <title>Genomic resolution of linkages in carbon, nitrogen, and sulfur cycling among widespread estuary sediment bacteria.</title>
        <authorList>
            <person name="Baker B.J."/>
            <person name="Lazar C.S."/>
            <person name="Teske A.P."/>
            <person name="Dick G.J."/>
        </authorList>
    </citation>
    <scope>NUCLEOTIDE SEQUENCE [LARGE SCALE GENOMIC DNA]</scope>
    <source>
        <strain evidence="1">SM23_42</strain>
    </source>
</reference>
<dbReference type="STRING" id="1703779.AMJ83_02195"/>
<name>A0A0S8FV22_UNCW3</name>
<dbReference type="Proteomes" id="UP000051373">
    <property type="component" value="Unassembled WGS sequence"/>
</dbReference>
<comment type="caution">
    <text evidence="1">The sequence shown here is derived from an EMBL/GenBank/DDBJ whole genome shotgun (WGS) entry which is preliminary data.</text>
</comment>
<evidence type="ECO:0000313" key="1">
    <source>
        <dbReference type="EMBL" id="KPK64535.1"/>
    </source>
</evidence>
<dbReference type="NCBIfam" id="TIGR04076">
    <property type="entry name" value="TIGR04076 family protein"/>
    <property type="match status" value="1"/>
</dbReference>
<gene>
    <name evidence="1" type="ORF">AMJ83_02195</name>
</gene>
<organism evidence="1 2">
    <name type="scientific">candidate division WOR_3 bacterium SM23_42</name>
    <dbReference type="NCBI Taxonomy" id="1703779"/>
    <lineage>
        <taxon>Bacteria</taxon>
        <taxon>Bacteria division WOR-3</taxon>
    </lineage>
</organism>
<sequence>MTFKNLKISVVKVEGPCSRMKEGVTFYVRNACLEIPPDEKICIFALGSMLQPISGAIVKNQPGEGILDLLEEWQCPDPAAKVVFRIEEEG</sequence>
<dbReference type="AlphaFoldDB" id="A0A0S8FV22"/>
<protein>
    <recommendedName>
        <fullName evidence="3">TIGR04076 family protein</fullName>
    </recommendedName>
</protein>
<evidence type="ECO:0008006" key="3">
    <source>
        <dbReference type="Google" id="ProtNLM"/>
    </source>
</evidence>
<accession>A0A0S8FV22</accession>
<dbReference type="InterPro" id="IPR023811">
    <property type="entry name" value="CHP04076"/>
</dbReference>
<evidence type="ECO:0000313" key="2">
    <source>
        <dbReference type="Proteomes" id="UP000051373"/>
    </source>
</evidence>